<dbReference type="GO" id="GO:0046872">
    <property type="term" value="F:metal ion binding"/>
    <property type="evidence" value="ECO:0007669"/>
    <property type="project" value="UniProtKB-KW"/>
</dbReference>
<dbReference type="SFLD" id="SFLDG01082">
    <property type="entry name" value="B12-binding_domain_containing"/>
    <property type="match status" value="1"/>
</dbReference>
<evidence type="ECO:0000256" key="3">
    <source>
        <dbReference type="ARBA" id="ARBA00022723"/>
    </source>
</evidence>
<dbReference type="GO" id="GO:0005829">
    <property type="term" value="C:cytosol"/>
    <property type="evidence" value="ECO:0007669"/>
    <property type="project" value="TreeGrafter"/>
</dbReference>
<dbReference type="PANTHER" id="PTHR43409">
    <property type="entry name" value="ANAEROBIC MAGNESIUM-PROTOPORPHYRIN IX MONOMETHYL ESTER CYCLASE-RELATED"/>
    <property type="match status" value="1"/>
</dbReference>
<dbReference type="GO" id="GO:0031419">
    <property type="term" value="F:cobalamin binding"/>
    <property type="evidence" value="ECO:0007669"/>
    <property type="project" value="InterPro"/>
</dbReference>
<accession>A0A6B0YYS7</accession>
<comment type="cofactor">
    <cofactor evidence="1">
        <name>[4Fe-4S] cluster</name>
        <dbReference type="ChEBI" id="CHEBI:49883"/>
    </cofactor>
</comment>
<name>A0A6B0YYS7_9CHLR</name>
<dbReference type="GO" id="GO:0051536">
    <property type="term" value="F:iron-sulfur cluster binding"/>
    <property type="evidence" value="ECO:0007669"/>
    <property type="project" value="UniProtKB-KW"/>
</dbReference>
<dbReference type="SMART" id="SM00729">
    <property type="entry name" value="Elp3"/>
    <property type="match status" value="1"/>
</dbReference>
<dbReference type="InterPro" id="IPR006638">
    <property type="entry name" value="Elp3/MiaA/NifB-like_rSAM"/>
</dbReference>
<reference evidence="8" key="1">
    <citation type="submission" date="2019-09" db="EMBL/GenBank/DDBJ databases">
        <title>Characterisation of the sponge microbiome using genome-centric metagenomics.</title>
        <authorList>
            <person name="Engelberts J.P."/>
            <person name="Robbins S.J."/>
            <person name="De Goeij J.M."/>
            <person name="Aranda M."/>
            <person name="Bell S.C."/>
            <person name="Webster N.S."/>
        </authorList>
    </citation>
    <scope>NUCLEOTIDE SEQUENCE</scope>
    <source>
        <strain evidence="8">SB0664_bin_27</strain>
    </source>
</reference>
<keyword evidence="5" id="KW-0411">Iron-sulfur</keyword>
<keyword evidence="2" id="KW-0949">S-adenosyl-L-methionine</keyword>
<comment type="caution">
    <text evidence="8">The sequence shown here is derived from an EMBL/GenBank/DDBJ whole genome shotgun (WGS) entry which is preliminary data.</text>
</comment>
<organism evidence="8">
    <name type="scientific">Caldilineaceae bacterium SB0664_bin_27</name>
    <dbReference type="NCBI Taxonomy" id="2605260"/>
    <lineage>
        <taxon>Bacteria</taxon>
        <taxon>Bacillati</taxon>
        <taxon>Chloroflexota</taxon>
        <taxon>Caldilineae</taxon>
        <taxon>Caldilineales</taxon>
        <taxon>Caldilineaceae</taxon>
    </lineage>
</organism>
<keyword evidence="4" id="KW-0408">Iron</keyword>
<evidence type="ECO:0000256" key="1">
    <source>
        <dbReference type="ARBA" id="ARBA00001966"/>
    </source>
</evidence>
<dbReference type="SUPFAM" id="SSF102114">
    <property type="entry name" value="Radical SAM enzymes"/>
    <property type="match status" value="1"/>
</dbReference>
<gene>
    <name evidence="8" type="ORF">F4Y42_20480</name>
</gene>
<sequence>MYRRLRPAMENNGESGTQFNIDLEELGLLGEGTGLQNGSKNRPKVMLLFPPNWTPTMPHLALPTLTAYLRQEGVDVIQRDLNVEVFDEILSRRYLTRALARLRRMQGSAGPGQRQMPGSEKAGAERIGWALEAGPRLAKQVERAKAGIRSSAFYDGPIGLEMLSTLLDCLEIANLPYHPASLHFQGYDSAGPPDNSRFLLHGVRDDRHNMFLDIYRRLLLPDIVREKPDVVGISIPSMAQMLPGLTAAYLVKEAGLDCHVTVGGPHVSMLRAQFPDAPALFELIDSAIVFDGEVPLLQLARAVANGESLAGIPNLVYGDGSRIRVNERKEPEKIANLPMPDFDGLPLDRYLAPELALPLLTARGCYFGKCAFCNVGYGEPESFSQLRAQELAEQMLALHEKYGVKHIFFSDEAVTPRNLRDLSKILSQRPETLHWGGCVRFEKVISGQLLEEMDAGGCRMILFGLESASAAIIDHMIKGTQLPHMSRILKESATAGIWNHTFFFFGFPGETIEDAQETVNFLYGHKECIHSAAMGTFLMERDSPAHKYPESFGVKRVIEDPSKDLAIYFDFEVSAGMSEQMAEMVHDKFLESLPPKRYPQFYISDVYRFLYASHLSEQHLPHPPWLVPEDGVVQ</sequence>
<evidence type="ECO:0000313" key="8">
    <source>
        <dbReference type="EMBL" id="MXY95823.1"/>
    </source>
</evidence>
<proteinExistence type="predicted"/>
<dbReference type="InterPro" id="IPR006158">
    <property type="entry name" value="Cobalamin-bd"/>
</dbReference>
<dbReference type="Gene3D" id="3.40.50.280">
    <property type="entry name" value="Cobalamin-binding domain"/>
    <property type="match status" value="1"/>
</dbReference>
<evidence type="ECO:0000259" key="6">
    <source>
        <dbReference type="PROSITE" id="PS51332"/>
    </source>
</evidence>
<dbReference type="GO" id="GO:0003824">
    <property type="term" value="F:catalytic activity"/>
    <property type="evidence" value="ECO:0007669"/>
    <property type="project" value="InterPro"/>
</dbReference>
<evidence type="ECO:0000256" key="4">
    <source>
        <dbReference type="ARBA" id="ARBA00023004"/>
    </source>
</evidence>
<feature type="domain" description="B12-binding" evidence="6">
    <location>
        <begin position="143"/>
        <end position="310"/>
    </location>
</feature>
<evidence type="ECO:0000256" key="2">
    <source>
        <dbReference type="ARBA" id="ARBA00022691"/>
    </source>
</evidence>
<dbReference type="InterPro" id="IPR051198">
    <property type="entry name" value="BchE-like"/>
</dbReference>
<dbReference type="InterPro" id="IPR058240">
    <property type="entry name" value="rSAM_sf"/>
</dbReference>
<feature type="domain" description="Radical SAM core" evidence="7">
    <location>
        <begin position="351"/>
        <end position="572"/>
    </location>
</feature>
<protein>
    <submittedName>
        <fullName evidence="8">Radical SAM protein</fullName>
    </submittedName>
</protein>
<keyword evidence="3" id="KW-0479">Metal-binding</keyword>
<dbReference type="InterPro" id="IPR023404">
    <property type="entry name" value="rSAM_horseshoe"/>
</dbReference>
<dbReference type="PROSITE" id="PS51918">
    <property type="entry name" value="RADICAL_SAM"/>
    <property type="match status" value="1"/>
</dbReference>
<dbReference type="EMBL" id="VXRG01000173">
    <property type="protein sequence ID" value="MXY95823.1"/>
    <property type="molecule type" value="Genomic_DNA"/>
</dbReference>
<evidence type="ECO:0000259" key="7">
    <source>
        <dbReference type="PROSITE" id="PS51918"/>
    </source>
</evidence>
<dbReference type="PROSITE" id="PS51332">
    <property type="entry name" value="B12_BINDING"/>
    <property type="match status" value="1"/>
</dbReference>
<dbReference type="Pfam" id="PF04055">
    <property type="entry name" value="Radical_SAM"/>
    <property type="match status" value="1"/>
</dbReference>
<dbReference type="Gene3D" id="3.80.30.20">
    <property type="entry name" value="tm_1862 like domain"/>
    <property type="match status" value="1"/>
</dbReference>
<dbReference type="SFLD" id="SFLDS00029">
    <property type="entry name" value="Radical_SAM"/>
    <property type="match status" value="1"/>
</dbReference>
<dbReference type="PANTHER" id="PTHR43409:SF7">
    <property type="entry name" value="BLL1977 PROTEIN"/>
    <property type="match status" value="1"/>
</dbReference>
<dbReference type="AlphaFoldDB" id="A0A6B0YYS7"/>
<evidence type="ECO:0000256" key="5">
    <source>
        <dbReference type="ARBA" id="ARBA00023014"/>
    </source>
</evidence>
<dbReference type="InterPro" id="IPR007197">
    <property type="entry name" value="rSAM"/>
</dbReference>